<keyword evidence="2" id="KW-1185">Reference proteome</keyword>
<sequence length="275" mass="32087">MTESELLTRNPQSTLHTPHQHSQQQLQQQPSTSLLLNPHVRIESRPETFTASNLINVFFKNNFFKKLGMFFEWLPFTDENIRAKLFASLESPHLIEKPFFIQISFLFSFYCFLFQSLETNYHSIVERFGNSPLTETTQYLTNNIIDPKEAKHLIDGFLCGVLVDAPNAEKHFTCIKTLAISTDQWMSLLTSFNILTLECFPFMKHSCKQQLLYFIDETLKLQLRTNLDSSFTNICRALSDGFLKFFFVNLVGICEVFFLGLQFCSDFILRIFFLF</sequence>
<evidence type="ECO:0000313" key="1">
    <source>
        <dbReference type="EMBL" id="CAK5090008.1"/>
    </source>
</evidence>
<evidence type="ECO:0000313" key="2">
    <source>
        <dbReference type="Proteomes" id="UP001497535"/>
    </source>
</evidence>
<gene>
    <name evidence="1" type="ORF">MENTE1834_LOCUS37769</name>
</gene>
<comment type="caution">
    <text evidence="1">The sequence shown here is derived from an EMBL/GenBank/DDBJ whole genome shotgun (WGS) entry which is preliminary data.</text>
</comment>
<accession>A0ACB1AIV9</accession>
<protein>
    <submittedName>
        <fullName evidence="1">Uncharacterized protein</fullName>
    </submittedName>
</protein>
<dbReference type="Proteomes" id="UP001497535">
    <property type="component" value="Unassembled WGS sequence"/>
</dbReference>
<organism evidence="1 2">
    <name type="scientific">Meloidogyne enterolobii</name>
    <name type="common">Root-knot nematode worm</name>
    <name type="synonym">Meloidogyne mayaguensis</name>
    <dbReference type="NCBI Taxonomy" id="390850"/>
    <lineage>
        <taxon>Eukaryota</taxon>
        <taxon>Metazoa</taxon>
        <taxon>Ecdysozoa</taxon>
        <taxon>Nematoda</taxon>
        <taxon>Chromadorea</taxon>
        <taxon>Rhabditida</taxon>
        <taxon>Tylenchina</taxon>
        <taxon>Tylenchomorpha</taxon>
        <taxon>Tylenchoidea</taxon>
        <taxon>Meloidogynidae</taxon>
        <taxon>Meloidogyninae</taxon>
        <taxon>Meloidogyne</taxon>
    </lineage>
</organism>
<reference evidence="1" key="1">
    <citation type="submission" date="2023-11" db="EMBL/GenBank/DDBJ databases">
        <authorList>
            <person name="Poullet M."/>
        </authorList>
    </citation>
    <scope>NUCLEOTIDE SEQUENCE</scope>
    <source>
        <strain evidence="1">E1834</strain>
    </source>
</reference>
<name>A0ACB1AIV9_MELEN</name>
<dbReference type="EMBL" id="CAVMJV010000080">
    <property type="protein sequence ID" value="CAK5090008.1"/>
    <property type="molecule type" value="Genomic_DNA"/>
</dbReference>
<proteinExistence type="predicted"/>